<keyword evidence="2" id="KW-1185">Reference proteome</keyword>
<gene>
    <name evidence="1" type="ORF">MO867_09020</name>
</gene>
<organism evidence="1 2">
    <name type="scientific">Microbulbifer okhotskensis</name>
    <dbReference type="NCBI Taxonomy" id="2926617"/>
    <lineage>
        <taxon>Bacteria</taxon>
        <taxon>Pseudomonadati</taxon>
        <taxon>Pseudomonadota</taxon>
        <taxon>Gammaproteobacteria</taxon>
        <taxon>Cellvibrionales</taxon>
        <taxon>Microbulbiferaceae</taxon>
        <taxon>Microbulbifer</taxon>
    </lineage>
</organism>
<proteinExistence type="predicted"/>
<name>A0A9X2EMK3_9GAMM</name>
<accession>A0A9X2EMK3</accession>
<sequence>MTGLDRVSRWLIVEEGRNPSTDYFILPYLRKLGVDAERLTFDQLPAEGQLQGAEVIFVRYVPSKWQSLLDQNLAKISKIHFFMDDDLFDWRAFTAMPLRYQAKILRYSWSKQHWLKSVGAQLWVSTPYLQQKYSDWSPELLQAGPLKAASEPALNVFYHGSASHQADIHWLLPVIEEVLERNSRLTFEIIGNTSVNRLFCNIPRVKVLHPMKWPTYLSMLQGPGRTIGLAPLLDSPFNRARSHTKFFDITLSGAVGIYAEGDIYSKVVRHRENGLLLPMQASIWVDGILGLAENELLRESLLVEARKCL</sequence>
<protein>
    <submittedName>
        <fullName evidence="1">Glycosyltransferase family 1 protein</fullName>
    </submittedName>
</protein>
<evidence type="ECO:0000313" key="2">
    <source>
        <dbReference type="Proteomes" id="UP001139028"/>
    </source>
</evidence>
<comment type="caution">
    <text evidence="1">The sequence shown here is derived from an EMBL/GenBank/DDBJ whole genome shotgun (WGS) entry which is preliminary data.</text>
</comment>
<dbReference type="RefSeq" id="WP_252466032.1">
    <property type="nucleotide sequence ID" value="NZ_JALBWM010000029.1"/>
</dbReference>
<reference evidence="1" key="1">
    <citation type="journal article" date="2022" name="Arch. Microbiol.">
        <title>Microbulbifer okhotskensis sp. nov., isolated from a deep bottom sediment of the Okhotsk Sea.</title>
        <authorList>
            <person name="Romanenko L."/>
            <person name="Kurilenko V."/>
            <person name="Otstavnykh N."/>
            <person name="Velansky P."/>
            <person name="Isaeva M."/>
            <person name="Mikhailov V."/>
        </authorList>
    </citation>
    <scope>NUCLEOTIDE SEQUENCE</scope>
    <source>
        <strain evidence="1">OS29</strain>
    </source>
</reference>
<dbReference type="EMBL" id="JALBWM010000029">
    <property type="protein sequence ID" value="MCO1334481.1"/>
    <property type="molecule type" value="Genomic_DNA"/>
</dbReference>
<evidence type="ECO:0000313" key="1">
    <source>
        <dbReference type="EMBL" id="MCO1334481.1"/>
    </source>
</evidence>
<dbReference type="AlphaFoldDB" id="A0A9X2EMK3"/>
<dbReference type="Proteomes" id="UP001139028">
    <property type="component" value="Unassembled WGS sequence"/>
</dbReference>